<evidence type="ECO:0000313" key="2">
    <source>
        <dbReference type="EMBL" id="MBC2397819.1"/>
    </source>
</evidence>
<dbReference type="EMBL" id="JAAZWO010000008">
    <property type="protein sequence ID" value="MBC2397819.1"/>
    <property type="molecule type" value="Genomic_DNA"/>
</dbReference>
<dbReference type="AlphaFoldDB" id="A0A923E9Y8"/>
<feature type="transmembrane region" description="Helical" evidence="1">
    <location>
        <begin position="213"/>
        <end position="230"/>
    </location>
</feature>
<feature type="transmembrane region" description="Helical" evidence="1">
    <location>
        <begin position="242"/>
        <end position="267"/>
    </location>
</feature>
<feature type="transmembrane region" description="Helical" evidence="1">
    <location>
        <begin position="114"/>
        <end position="140"/>
    </location>
</feature>
<keyword evidence="3" id="KW-1185">Reference proteome</keyword>
<reference evidence="2 3" key="1">
    <citation type="submission" date="2020-04" db="EMBL/GenBank/DDBJ databases">
        <title>Genomic insights into acetone-butanol-ethanol (ABE) fermentation by sequencing solventogenic clostridia strains.</title>
        <authorList>
            <person name="Brown S."/>
        </authorList>
    </citation>
    <scope>NUCLEOTIDE SEQUENCE [LARGE SCALE GENOMIC DNA]</scope>
    <source>
        <strain evidence="2 3">DJ011</strain>
    </source>
</reference>
<evidence type="ECO:0000256" key="1">
    <source>
        <dbReference type="SAM" id="Phobius"/>
    </source>
</evidence>
<feature type="transmembrane region" description="Helical" evidence="1">
    <location>
        <begin position="340"/>
        <end position="360"/>
    </location>
</feature>
<comment type="caution">
    <text evidence="2">The sequence shown here is derived from an EMBL/GenBank/DDBJ whole genome shotgun (WGS) entry which is preliminary data.</text>
</comment>
<proteinExistence type="predicted"/>
<dbReference type="RefSeq" id="WP_173680184.1">
    <property type="nucleotide sequence ID" value="NZ_JAAZWO010000008.1"/>
</dbReference>
<name>A0A923E9Y8_CLOTT</name>
<keyword evidence="1" id="KW-0472">Membrane</keyword>
<feature type="transmembrane region" description="Helical" evidence="1">
    <location>
        <begin position="408"/>
        <end position="430"/>
    </location>
</feature>
<keyword evidence="1" id="KW-1133">Transmembrane helix</keyword>
<keyword evidence="1" id="KW-0812">Transmembrane</keyword>
<organism evidence="2 3">
    <name type="scientific">Clostridium tetanomorphum</name>
    <dbReference type="NCBI Taxonomy" id="1553"/>
    <lineage>
        <taxon>Bacteria</taxon>
        <taxon>Bacillati</taxon>
        <taxon>Bacillota</taxon>
        <taxon>Clostridia</taxon>
        <taxon>Eubacteriales</taxon>
        <taxon>Clostridiaceae</taxon>
        <taxon>Clostridium</taxon>
    </lineage>
</organism>
<accession>A0A923E9Y8</accession>
<feature type="transmembrane region" description="Helical" evidence="1">
    <location>
        <begin position="442"/>
        <end position="468"/>
    </location>
</feature>
<feature type="transmembrane region" description="Helical" evidence="1">
    <location>
        <begin position="34"/>
        <end position="51"/>
    </location>
</feature>
<sequence length="535" mass="61888">MFKDFKTLSYIKIVQVKNKIKYFLTNPITALRKLETLIFPIIFIVLSMLRRNSKKSFINSSNININLISVIIITILFIIFFYILLKASSNYKPLDFSIQDVHYLFPSPIGERSIWIFSIITGAFQFILNYFFYVILIWVILFKSLNLNIWRLFFSLIGVSLIVLFFKCLNFLIYSIKIRFNAEKLIKRICLFLAVAILVYISMTFWFASSKSFFAVINIITTKIPLLSWMKNIIIYPLSKEVFPLLDLILIFSLTVMIFTFTIILAVDYYEVVSENVELKNMNIDERSLDQIIIEDSIPTNKEESITPVKENIFHKINGEGAFLYKNSILSKRNGSLKRHVIICLVLALISFIGGHYLSIYPDKNNIYAVMFIMCLSMSLGINPVSSIKYELSKTYIYLLPGSVKKKLLYIIFHNYAFAIFILMSIILPIGLTSKEYLLTSLIYLIALIIINLSKGLSKIIVHFFIPVDDKGNGGILEGIIQYIVFFLPVIPGLIIYIKFKLMNIALLSINILGFILLIFILFISEKLFHYIELK</sequence>
<gene>
    <name evidence="2" type="ORF">HGG79_08535</name>
</gene>
<dbReference type="InterPro" id="IPR031584">
    <property type="entry name" value="Put_ABC_export"/>
</dbReference>
<feature type="transmembrane region" description="Helical" evidence="1">
    <location>
        <begin position="480"/>
        <end position="498"/>
    </location>
</feature>
<protein>
    <submittedName>
        <fullName evidence="2">Uncharacterized protein</fullName>
    </submittedName>
</protein>
<dbReference type="Proteomes" id="UP000563151">
    <property type="component" value="Unassembled WGS sequence"/>
</dbReference>
<feature type="transmembrane region" description="Helical" evidence="1">
    <location>
        <begin position="185"/>
        <end position="207"/>
    </location>
</feature>
<evidence type="ECO:0000313" key="3">
    <source>
        <dbReference type="Proteomes" id="UP000563151"/>
    </source>
</evidence>
<feature type="transmembrane region" description="Helical" evidence="1">
    <location>
        <begin position="367"/>
        <end position="388"/>
    </location>
</feature>
<feature type="transmembrane region" description="Helical" evidence="1">
    <location>
        <begin position="152"/>
        <end position="173"/>
    </location>
</feature>
<feature type="transmembrane region" description="Helical" evidence="1">
    <location>
        <begin position="63"/>
        <end position="85"/>
    </location>
</feature>
<dbReference type="Pfam" id="PF16962">
    <property type="entry name" value="ABC_export"/>
    <property type="match status" value="1"/>
</dbReference>
<feature type="transmembrane region" description="Helical" evidence="1">
    <location>
        <begin position="505"/>
        <end position="525"/>
    </location>
</feature>